<dbReference type="Pfam" id="PF15978">
    <property type="entry name" value="TnsD"/>
    <property type="match status" value="2"/>
</dbReference>
<comment type="caution">
    <text evidence="3">The sequence shown here is derived from an EMBL/GenBank/DDBJ whole genome shotgun (WGS) entry which is preliminary data.</text>
</comment>
<dbReference type="EMBL" id="JAGGKP010000004">
    <property type="protein sequence ID" value="MBP1937302.1"/>
    <property type="molecule type" value="Genomic_DNA"/>
</dbReference>
<evidence type="ECO:0000313" key="3">
    <source>
        <dbReference type="EMBL" id="MBP1937302.1"/>
    </source>
</evidence>
<gene>
    <name evidence="3" type="ORF">J2Z20_002195</name>
</gene>
<dbReference type="Proteomes" id="UP001519273">
    <property type="component" value="Unassembled WGS sequence"/>
</dbReference>
<evidence type="ECO:0000259" key="1">
    <source>
        <dbReference type="Pfam" id="PF06527"/>
    </source>
</evidence>
<name>A0ABS4H4K9_9BACL</name>
<accession>A0ABS4H4K9</accession>
<feature type="domain" description="Transposon Tn7 transposition protein TnsD C-terminal" evidence="2">
    <location>
        <begin position="544"/>
        <end position="597"/>
    </location>
</feature>
<proteinExistence type="predicted"/>
<sequence length="786" mass="92997">MQRVRPYPDELVYSVISRLHFISGNDFVRKSTKQLFGNAEKTVHILWPTRLKYFMDKMNVEISTDEIVMKHTIYPYYSKFLSKDKKDQLLKAMCDGSSRANPSAFLGQNHSGAVTSRLYLCPLCASEDISIFGEPYWHRTHQLPGTMVCHKHNVCLLHECPDCNEPFIKGSNQELNITPIYCGKGHYLYVTKENSNEDLLIIAQENNRLLNTDLVFTQRDIYEKCLDYARAMKYVNVQSSVILYEKLVPDLVLRFTKPLLMDIGISFNGEHIKGFNKFFWKREVSLNPIYIIILILFFGKTLEEFLVSDSDGYAPFGRGPWPCLNQVCSKYLQNTIEAIELKNSRQFAKPRGHFKCTYCQFVYSRLGPDKSQEDRYQFDLIPDTGELWNSKFEELLSAEIIYLNEMADKLGVGKIFLRRKLKDKFGDINLNKLRLLNTKQLRRNQVLEIIKERPGIKLNEITGLDPQLIKFLQKYDLVWLRDNVTYSKKEIKVEDRRIEFLDILHKYPLATRKELCQINPSVYQWLFKYDKSWMLEQLPAIQKSTRGLEDRRKQFQQLLIEYPSATRNELRKMNKSNYTWLKKNDSEWFSKKQPPIEIKQEIIIKTSLENRREKYLELLSRNPHLSRGELKLLDINNYSWLRIHDSEWFERHSPPLKIKGMSHPRVGIEERRSSFLNIYQNNMGATSKELRRLCGSNYTWLHKNDFHWLKQYQPRVRKHSPETGQRTLNKSVEQRREEFLNMKEQNPLLSRTGLQQLNPGLYIWLVTADKEWLFDNLPPKVARKYN</sequence>
<feature type="domain" description="Transposon Tn7 transposition protein TnsD C-terminal" evidence="2">
    <location>
        <begin position="203"/>
        <end position="489"/>
    </location>
</feature>
<evidence type="ECO:0008006" key="5">
    <source>
        <dbReference type="Google" id="ProtNLM"/>
    </source>
</evidence>
<dbReference type="RefSeq" id="WP_209849445.1">
    <property type="nucleotide sequence ID" value="NZ_CBCRVE010000011.1"/>
</dbReference>
<evidence type="ECO:0000259" key="2">
    <source>
        <dbReference type="Pfam" id="PF15978"/>
    </source>
</evidence>
<dbReference type="InterPro" id="IPR032750">
    <property type="entry name" value="TnsD_C"/>
</dbReference>
<evidence type="ECO:0000313" key="4">
    <source>
        <dbReference type="Proteomes" id="UP001519273"/>
    </source>
</evidence>
<dbReference type="Pfam" id="PF06527">
    <property type="entry name" value="TniQ"/>
    <property type="match status" value="1"/>
</dbReference>
<protein>
    <recommendedName>
        <fullName evidence="5">Transposon Tn7 transposition protein TnsD C-termianl domain-containing protein</fullName>
    </recommendedName>
</protein>
<keyword evidence="4" id="KW-1185">Reference proteome</keyword>
<organism evidence="3 4">
    <name type="scientific">Paenibacillus sediminis</name>
    <dbReference type="NCBI Taxonomy" id="664909"/>
    <lineage>
        <taxon>Bacteria</taxon>
        <taxon>Bacillati</taxon>
        <taxon>Bacillota</taxon>
        <taxon>Bacilli</taxon>
        <taxon>Bacillales</taxon>
        <taxon>Paenibacillaceae</taxon>
        <taxon>Paenibacillus</taxon>
    </lineage>
</organism>
<reference evidence="3 4" key="1">
    <citation type="submission" date="2021-03" db="EMBL/GenBank/DDBJ databases">
        <title>Genomic Encyclopedia of Type Strains, Phase IV (KMG-IV): sequencing the most valuable type-strain genomes for metagenomic binning, comparative biology and taxonomic classification.</title>
        <authorList>
            <person name="Goeker M."/>
        </authorList>
    </citation>
    <scope>NUCLEOTIDE SEQUENCE [LARGE SCALE GENOMIC DNA]</scope>
    <source>
        <strain evidence="3 4">DSM 23491</strain>
    </source>
</reference>
<feature type="domain" description="TniQ" evidence="1">
    <location>
        <begin position="3"/>
        <end position="156"/>
    </location>
</feature>
<dbReference type="InterPro" id="IPR009492">
    <property type="entry name" value="TniQ"/>
</dbReference>